<dbReference type="Ensembl" id="ENSECRT00000017954.1">
    <property type="protein sequence ID" value="ENSECRP00000017605.1"/>
    <property type="gene ID" value="ENSECRG00000011739.1"/>
</dbReference>
<accession>A0A8C4SJX7</accession>
<feature type="domain" description="B30.2/SPRY" evidence="9">
    <location>
        <begin position="245"/>
        <end position="434"/>
    </location>
</feature>
<keyword evidence="3 6" id="KW-0863">Zinc-finger</keyword>
<feature type="domain" description="B box-type" evidence="8">
    <location>
        <begin position="88"/>
        <end position="129"/>
    </location>
</feature>
<evidence type="ECO:0000313" key="10">
    <source>
        <dbReference type="Ensembl" id="ENSECRP00000017605.1"/>
    </source>
</evidence>
<evidence type="ECO:0000259" key="8">
    <source>
        <dbReference type="PROSITE" id="PS50119"/>
    </source>
</evidence>
<organism evidence="10 11">
    <name type="scientific">Erpetoichthys calabaricus</name>
    <name type="common">Rope fish</name>
    <name type="synonym">Calamoichthys calabaricus</name>
    <dbReference type="NCBI Taxonomy" id="27687"/>
    <lineage>
        <taxon>Eukaryota</taxon>
        <taxon>Metazoa</taxon>
        <taxon>Chordata</taxon>
        <taxon>Craniata</taxon>
        <taxon>Vertebrata</taxon>
        <taxon>Euteleostomi</taxon>
        <taxon>Actinopterygii</taxon>
        <taxon>Polypteriformes</taxon>
        <taxon>Polypteridae</taxon>
        <taxon>Erpetoichthys</taxon>
    </lineage>
</organism>
<dbReference type="GO" id="GO:0005737">
    <property type="term" value="C:cytoplasm"/>
    <property type="evidence" value="ECO:0007669"/>
    <property type="project" value="UniProtKB-ARBA"/>
</dbReference>
<dbReference type="PRINTS" id="PR01407">
    <property type="entry name" value="BUTYPHLNCDUF"/>
</dbReference>
<keyword evidence="4" id="KW-0862">Zinc</keyword>
<dbReference type="SUPFAM" id="SSF49899">
    <property type="entry name" value="Concanavalin A-like lectins/glucanases"/>
    <property type="match status" value="1"/>
</dbReference>
<evidence type="ECO:0000256" key="4">
    <source>
        <dbReference type="ARBA" id="ARBA00022833"/>
    </source>
</evidence>
<dbReference type="InterPro" id="IPR003879">
    <property type="entry name" value="Butyrophylin_SPRY"/>
</dbReference>
<dbReference type="SUPFAM" id="SSF57845">
    <property type="entry name" value="B-box zinc-binding domain"/>
    <property type="match status" value="1"/>
</dbReference>
<dbReference type="Gene3D" id="2.60.120.920">
    <property type="match status" value="1"/>
</dbReference>
<protein>
    <submittedName>
        <fullName evidence="10">Uncharacterized protein</fullName>
    </submittedName>
</protein>
<dbReference type="PANTHER" id="PTHR25465">
    <property type="entry name" value="B-BOX DOMAIN CONTAINING"/>
    <property type="match status" value="1"/>
</dbReference>
<dbReference type="PANTHER" id="PTHR25465:SF41">
    <property type="entry name" value="E3 UBIQUITIN-PROTEIN LIGASE RNF135"/>
    <property type="match status" value="1"/>
</dbReference>
<dbReference type="SMART" id="SM00184">
    <property type="entry name" value="RING"/>
    <property type="match status" value="1"/>
</dbReference>
<dbReference type="Gene3D" id="3.30.40.10">
    <property type="entry name" value="Zinc/RING finger domain, C3HC4 (zinc finger)"/>
    <property type="match status" value="1"/>
</dbReference>
<dbReference type="InterPro" id="IPR013320">
    <property type="entry name" value="ConA-like_dom_sf"/>
</dbReference>
<reference evidence="10" key="1">
    <citation type="submission" date="2021-06" db="EMBL/GenBank/DDBJ databases">
        <authorList>
            <consortium name="Wellcome Sanger Institute Data Sharing"/>
        </authorList>
    </citation>
    <scope>NUCLEOTIDE SEQUENCE [LARGE SCALE GENOMIC DNA]</scope>
</reference>
<dbReference type="InterPro" id="IPR027370">
    <property type="entry name" value="Znf-RING_euk"/>
</dbReference>
<sequence length="434" mass="50490">MEQKSLQEELTCAICLNIYKDPVVIPCQHSFCYECIKEYWIQKPYNISCDSTRSCLKCETSFCSLHLQAHLTRQNLKEHMLCRPVANFSERKCSVHSKVFEFYCKEDGCCVCASCSVHGTHRNHTLLSLEEAALTRYRSRILLTYSEIQKQTKEDEQFVLQQINLQKQEVISKIEQHCKQVDAVMQTLKEKEKDIQDNLANEPLSLIQVTLARWISETQNWIYQLEKEQNNQIMAYCIECSRHSFNINITFFDPNFFCLFPDCQSLTFDLNTVHTNLTVSQDRKTVTWSESKQSYSPHPERFTYDSQVLCSECFNTGISTWDIKISGEYFKVGVAYQKLERKKLLTSILGQNSASWCICSLKGEFKAWHNNICTYFTPTKDLKHIRVCLDYEGGTLSFYQVTNTLLHLHTFKTTFSEPVYPAFKCGDDTTMTLC</sequence>
<reference evidence="10" key="3">
    <citation type="submission" date="2025-09" db="UniProtKB">
        <authorList>
            <consortium name="Ensembl"/>
        </authorList>
    </citation>
    <scope>IDENTIFICATION</scope>
</reference>
<dbReference type="InterPro" id="IPR051051">
    <property type="entry name" value="E3_ubiq-ligase_TRIM/RNF"/>
</dbReference>
<evidence type="ECO:0000256" key="6">
    <source>
        <dbReference type="PROSITE-ProRule" id="PRU00024"/>
    </source>
</evidence>
<dbReference type="InterPro" id="IPR006574">
    <property type="entry name" value="PRY"/>
</dbReference>
<keyword evidence="11" id="KW-1185">Reference proteome</keyword>
<name>A0A8C4SJX7_ERPCA</name>
<feature type="domain" description="RING-type" evidence="7">
    <location>
        <begin position="12"/>
        <end position="59"/>
    </location>
</feature>
<dbReference type="InterPro" id="IPR001870">
    <property type="entry name" value="B30.2/SPRY"/>
</dbReference>
<dbReference type="InterPro" id="IPR013083">
    <property type="entry name" value="Znf_RING/FYVE/PHD"/>
</dbReference>
<dbReference type="GO" id="GO:0008270">
    <property type="term" value="F:zinc ion binding"/>
    <property type="evidence" value="ECO:0007669"/>
    <property type="project" value="UniProtKB-KW"/>
</dbReference>
<dbReference type="Pfam" id="PF00643">
    <property type="entry name" value="zf-B_box"/>
    <property type="match status" value="1"/>
</dbReference>
<dbReference type="InterPro" id="IPR017907">
    <property type="entry name" value="Znf_RING_CS"/>
</dbReference>
<dbReference type="Proteomes" id="UP000694620">
    <property type="component" value="Chromosome 11"/>
</dbReference>
<dbReference type="SMART" id="SM00589">
    <property type="entry name" value="PRY"/>
    <property type="match status" value="1"/>
</dbReference>
<dbReference type="PROSITE" id="PS50119">
    <property type="entry name" value="ZF_BBOX"/>
    <property type="match status" value="1"/>
</dbReference>
<evidence type="ECO:0000259" key="7">
    <source>
        <dbReference type="PROSITE" id="PS50089"/>
    </source>
</evidence>
<dbReference type="Pfam" id="PF13445">
    <property type="entry name" value="zf-RING_UBOX"/>
    <property type="match status" value="1"/>
</dbReference>
<evidence type="ECO:0000256" key="3">
    <source>
        <dbReference type="ARBA" id="ARBA00022771"/>
    </source>
</evidence>
<dbReference type="SMART" id="SM00336">
    <property type="entry name" value="BBOX"/>
    <property type="match status" value="1"/>
</dbReference>
<dbReference type="PROSITE" id="PS50188">
    <property type="entry name" value="B302_SPRY"/>
    <property type="match status" value="1"/>
</dbReference>
<dbReference type="Gene3D" id="3.30.160.60">
    <property type="entry name" value="Classic Zinc Finger"/>
    <property type="match status" value="1"/>
</dbReference>
<evidence type="ECO:0000256" key="5">
    <source>
        <dbReference type="ARBA" id="ARBA00022859"/>
    </source>
</evidence>
<dbReference type="GeneTree" id="ENSGT01030000234583"/>
<dbReference type="CDD" id="cd19769">
    <property type="entry name" value="Bbox2_TRIM16-like"/>
    <property type="match status" value="1"/>
</dbReference>
<dbReference type="PROSITE" id="PS50089">
    <property type="entry name" value="ZF_RING_2"/>
    <property type="match status" value="1"/>
</dbReference>
<dbReference type="GO" id="GO:0045087">
    <property type="term" value="P:innate immune response"/>
    <property type="evidence" value="ECO:0007669"/>
    <property type="project" value="UniProtKB-KW"/>
</dbReference>
<keyword evidence="5" id="KW-0391">Immunity</keyword>
<dbReference type="InterPro" id="IPR043136">
    <property type="entry name" value="B30.2/SPRY_sf"/>
</dbReference>
<dbReference type="InterPro" id="IPR003877">
    <property type="entry name" value="SPRY_dom"/>
</dbReference>
<evidence type="ECO:0000313" key="11">
    <source>
        <dbReference type="Proteomes" id="UP000694620"/>
    </source>
</evidence>
<dbReference type="SMART" id="SM00449">
    <property type="entry name" value="SPRY"/>
    <property type="match status" value="1"/>
</dbReference>
<reference evidence="10" key="2">
    <citation type="submission" date="2025-08" db="UniProtKB">
        <authorList>
            <consortium name="Ensembl"/>
        </authorList>
    </citation>
    <scope>IDENTIFICATION</scope>
</reference>
<evidence type="ECO:0000256" key="1">
    <source>
        <dbReference type="ARBA" id="ARBA00022588"/>
    </source>
</evidence>
<dbReference type="Pfam" id="PF00622">
    <property type="entry name" value="SPRY"/>
    <property type="match status" value="1"/>
</dbReference>
<dbReference type="PROSITE" id="PS00518">
    <property type="entry name" value="ZF_RING_1"/>
    <property type="match status" value="1"/>
</dbReference>
<proteinExistence type="predicted"/>
<dbReference type="AlphaFoldDB" id="A0A8C4SJX7"/>
<dbReference type="SUPFAM" id="SSF57850">
    <property type="entry name" value="RING/U-box"/>
    <property type="match status" value="1"/>
</dbReference>
<keyword evidence="2" id="KW-0479">Metal-binding</keyword>
<dbReference type="InterPro" id="IPR001841">
    <property type="entry name" value="Znf_RING"/>
</dbReference>
<keyword evidence="1" id="KW-0399">Innate immunity</keyword>
<evidence type="ECO:0000259" key="9">
    <source>
        <dbReference type="PROSITE" id="PS50188"/>
    </source>
</evidence>
<evidence type="ECO:0000256" key="2">
    <source>
        <dbReference type="ARBA" id="ARBA00022723"/>
    </source>
</evidence>
<dbReference type="InterPro" id="IPR000315">
    <property type="entry name" value="Znf_B-box"/>
</dbReference>
<dbReference type="Pfam" id="PF13765">
    <property type="entry name" value="PRY"/>
    <property type="match status" value="1"/>
</dbReference>